<comment type="caution">
    <text evidence="1">The sequence shown here is derived from an EMBL/GenBank/DDBJ whole genome shotgun (WGS) entry which is preliminary data.</text>
</comment>
<dbReference type="AlphaFoldDB" id="A0A495J1D4"/>
<name>A0A495J1D4_9SPHI</name>
<gene>
    <name evidence="1" type="ORF">BDD43_2994</name>
</gene>
<dbReference type="EMBL" id="RBKU01000001">
    <property type="protein sequence ID" value="RKR82805.1"/>
    <property type="molecule type" value="Genomic_DNA"/>
</dbReference>
<reference evidence="1 2" key="1">
    <citation type="submission" date="2018-10" db="EMBL/GenBank/DDBJ databases">
        <title>Genomic Encyclopedia of Archaeal and Bacterial Type Strains, Phase II (KMG-II): from individual species to whole genera.</title>
        <authorList>
            <person name="Goeker M."/>
        </authorList>
    </citation>
    <scope>NUCLEOTIDE SEQUENCE [LARGE SCALE GENOMIC DNA]</scope>
    <source>
        <strain evidence="1 2">DSM 18602</strain>
    </source>
</reference>
<evidence type="ECO:0000313" key="2">
    <source>
        <dbReference type="Proteomes" id="UP000268007"/>
    </source>
</evidence>
<organism evidence="1 2">
    <name type="scientific">Mucilaginibacter gracilis</name>
    <dbReference type="NCBI Taxonomy" id="423350"/>
    <lineage>
        <taxon>Bacteria</taxon>
        <taxon>Pseudomonadati</taxon>
        <taxon>Bacteroidota</taxon>
        <taxon>Sphingobacteriia</taxon>
        <taxon>Sphingobacteriales</taxon>
        <taxon>Sphingobacteriaceae</taxon>
        <taxon>Mucilaginibacter</taxon>
    </lineage>
</organism>
<protein>
    <submittedName>
        <fullName evidence="1">Uncharacterized protein</fullName>
    </submittedName>
</protein>
<sequence>MYAGINQKLAPIRFFFFIQPDSNLRFQRAMEVACHVWGGAFAPIFAFYEKLPIAYRREFNIDITTVDYYRFTVENYDPDVILYDEDLSEDAVKKIAGERVLKSIKDYTDEIDKGTNDRAISTLEIAKYYHENEFKYLRNDELVFSLSKIAPENILLNALMGITCEKLRKGIERLFKGNDILEQPVIGWDEMLEYAVSDKIDILDLIYHKLRTWSNKPYKMGSGIYFMRSDRLQDVMNFWNLRAAGWKIVPLATDLLDKPYFKDYVLRFTEWAVQRDGGSIGSIRLLIGHGFMKDQIDTAWEKVKPEVTGKIQAASFSWQSWFPRFWANYEYQDADHIKSEVPFYDTFYDQYDVEESRVEFKAQDLPFFYDWNLVRESAYKVILDISVHDSHAEYANLLFGITDMQLRQLAAPIDFREWRLSSGGIHRTINRSDSKIMLSLPKALDFFKLYFSNLGQKLKETPNSKLAKEVLKNIGGLMLGKFLLRAGPLKIIELFEGGKAISYSQLIAEIQKTLSIKKVADAQAFIGRLLEHKIVEMGAQIQCSVCEQHGFFLPENIAVQITCPICRNQFGLPMAAPTSINWYYRGIGPFSRANKADGVMAVFATLSLFQTEITGHDEKISALFGFELISKKQSQTPKEIDLCLLLQSGRDEYKRPDLLFCECKTYKRFTVVDIERMIALGDEFPGAILAMATLNERLDENEIKLLTTLVQHFQKGNDSRPANPVLILTATELLPEDYRAGFRAYKNKIKPYHRYNDYIGALAEFSVNEHLKIKNWWDVKEQVWQENIFVRQMASHIVNSLQLRLTNPKK</sequence>
<accession>A0A495J1D4</accession>
<proteinExistence type="predicted"/>
<evidence type="ECO:0000313" key="1">
    <source>
        <dbReference type="EMBL" id="RKR82805.1"/>
    </source>
</evidence>
<keyword evidence="2" id="KW-1185">Reference proteome</keyword>
<dbReference type="Proteomes" id="UP000268007">
    <property type="component" value="Unassembled WGS sequence"/>
</dbReference>